<organism evidence="1 2">
    <name type="scientific">Geothermobacter ehrlichii</name>
    <dbReference type="NCBI Taxonomy" id="213224"/>
    <lineage>
        <taxon>Bacteria</taxon>
        <taxon>Pseudomonadati</taxon>
        <taxon>Thermodesulfobacteriota</taxon>
        <taxon>Desulfuromonadia</taxon>
        <taxon>Desulfuromonadales</taxon>
        <taxon>Geothermobacteraceae</taxon>
        <taxon>Geothermobacter</taxon>
    </lineage>
</organism>
<reference evidence="1 2" key="1">
    <citation type="submission" date="2019-07" db="EMBL/GenBank/DDBJ databases">
        <title>Genomic Encyclopedia of Type Strains, Phase IV (KMG-IV): sequencing the most valuable type-strain genomes for metagenomic binning, comparative biology and taxonomic classification.</title>
        <authorList>
            <person name="Goeker M."/>
        </authorList>
    </citation>
    <scope>NUCLEOTIDE SEQUENCE [LARGE SCALE GENOMIC DNA]</scope>
    <source>
        <strain evidence="1 2">SS015</strain>
    </source>
</reference>
<evidence type="ECO:0000313" key="2">
    <source>
        <dbReference type="Proteomes" id="UP000324159"/>
    </source>
</evidence>
<proteinExistence type="predicted"/>
<sequence>MKEGKYFVVKTLSGHGDSLGLAGYNTFDEAKKEVEKCKHWLGSVRIYKKIPGGFELVKYYQNGVLHNLDGTTSQPKA</sequence>
<gene>
    <name evidence="1" type="ORF">EDC39_101310</name>
</gene>
<dbReference type="EMBL" id="VNIB01000001">
    <property type="protein sequence ID" value="TYP00150.1"/>
    <property type="molecule type" value="Genomic_DNA"/>
</dbReference>
<keyword evidence="2" id="KW-1185">Reference proteome</keyword>
<name>A0A5D3WQS4_9BACT</name>
<dbReference type="Proteomes" id="UP000324159">
    <property type="component" value="Unassembled WGS sequence"/>
</dbReference>
<dbReference type="AlphaFoldDB" id="A0A5D3WQS4"/>
<protein>
    <submittedName>
        <fullName evidence="1">Uncharacterized protein</fullName>
    </submittedName>
</protein>
<accession>A0A5D3WQS4</accession>
<comment type="caution">
    <text evidence="1">The sequence shown here is derived from an EMBL/GenBank/DDBJ whole genome shotgun (WGS) entry which is preliminary data.</text>
</comment>
<dbReference type="RefSeq" id="WP_148894335.1">
    <property type="nucleotide sequence ID" value="NZ_VNIB01000001.1"/>
</dbReference>
<evidence type="ECO:0000313" key="1">
    <source>
        <dbReference type="EMBL" id="TYP00150.1"/>
    </source>
</evidence>